<evidence type="ECO:0000313" key="3">
    <source>
        <dbReference type="Proteomes" id="UP000471126"/>
    </source>
</evidence>
<evidence type="ECO:0000256" key="1">
    <source>
        <dbReference type="SAM" id="MobiDB-lite"/>
    </source>
</evidence>
<feature type="region of interest" description="Disordered" evidence="1">
    <location>
        <begin position="104"/>
        <end position="125"/>
    </location>
</feature>
<dbReference type="AlphaFoldDB" id="A0A6P0GIW6"/>
<evidence type="ECO:0000313" key="2">
    <source>
        <dbReference type="EMBL" id="NEM07091.1"/>
    </source>
</evidence>
<comment type="caution">
    <text evidence="2">The sequence shown here is derived from an EMBL/GenBank/DDBJ whole genome shotgun (WGS) entry which is preliminary data.</text>
</comment>
<dbReference type="Proteomes" id="UP000471126">
    <property type="component" value="Unassembled WGS sequence"/>
</dbReference>
<protein>
    <submittedName>
        <fullName evidence="2">Uncharacterized protein</fullName>
    </submittedName>
</protein>
<gene>
    <name evidence="2" type="ORF">GCU54_13850</name>
</gene>
<dbReference type="EMBL" id="JAAGWE010000022">
    <property type="protein sequence ID" value="NEM07091.1"/>
    <property type="molecule type" value="Genomic_DNA"/>
</dbReference>
<accession>A0A6P0GIW6</accession>
<reference evidence="2 3" key="1">
    <citation type="submission" date="2019-12" db="EMBL/GenBank/DDBJ databases">
        <title>WGS of CPCC 203550 I12A-02606.</title>
        <authorList>
            <person name="Jiang Z."/>
        </authorList>
    </citation>
    <scope>NUCLEOTIDE SEQUENCE [LARGE SCALE GENOMIC DNA]</scope>
    <source>
        <strain evidence="2 3">I12A-02606</strain>
    </source>
</reference>
<proteinExistence type="predicted"/>
<dbReference type="RefSeq" id="WP_163477222.1">
    <property type="nucleotide sequence ID" value="NZ_JAAGWE010000022.1"/>
</dbReference>
<organism evidence="2 3">
    <name type="scientific">Geodermatophilus normandii</name>
    <dbReference type="NCBI Taxonomy" id="1137989"/>
    <lineage>
        <taxon>Bacteria</taxon>
        <taxon>Bacillati</taxon>
        <taxon>Actinomycetota</taxon>
        <taxon>Actinomycetes</taxon>
        <taxon>Geodermatophilales</taxon>
        <taxon>Geodermatophilaceae</taxon>
        <taxon>Geodermatophilus</taxon>
    </lineage>
</organism>
<name>A0A6P0GIW6_9ACTN</name>
<sequence length="125" mass="13701">MLPVPEAPVMSRDERHERMDTARVRAELTMPDLWLRYVALGGTGDAFDLDGYLQGVVPLETFQQDVLAQALNEALEDSLRAHRIPLSTVSVDSTGDGRLGRLVDELLDDPPMDAEREGEPGVGST</sequence>